<gene>
    <name evidence="2" type="ORF">sS8_1561</name>
</gene>
<dbReference type="EMBL" id="AP017928">
    <property type="protein sequence ID" value="BBA33519.1"/>
    <property type="molecule type" value="Genomic_DNA"/>
</dbReference>
<dbReference type="InterPro" id="IPR024402">
    <property type="entry name" value="DUF2726"/>
</dbReference>
<dbReference type="AlphaFoldDB" id="A0A250KUR5"/>
<proteinExistence type="predicted"/>
<dbReference type="Pfam" id="PF10881">
    <property type="entry name" value="DUF2726"/>
    <property type="match status" value="1"/>
</dbReference>
<evidence type="ECO:0000259" key="1">
    <source>
        <dbReference type="Pfam" id="PF10881"/>
    </source>
</evidence>
<dbReference type="InterPro" id="IPR014538">
    <property type="entry name" value="UCP028063_topo_Znf"/>
</dbReference>
<protein>
    <recommendedName>
        <fullName evidence="1">DUF2726 domain-containing protein</fullName>
    </recommendedName>
</protein>
<reference evidence="2 3" key="1">
    <citation type="submission" date="2016-12" db="EMBL/GenBank/DDBJ databases">
        <title>Genome sequencing of Methylocaldum marinum.</title>
        <authorList>
            <person name="Takeuchi M."/>
            <person name="Kamagata Y."/>
            <person name="Hiraoka S."/>
            <person name="Oshima K."/>
            <person name="Hattori M."/>
            <person name="Iwasaki W."/>
        </authorList>
    </citation>
    <scope>NUCLEOTIDE SEQUENCE [LARGE SCALE GENOMIC DNA]</scope>
    <source>
        <strain evidence="2 3">S8</strain>
    </source>
</reference>
<dbReference type="Proteomes" id="UP000266313">
    <property type="component" value="Chromosome"/>
</dbReference>
<evidence type="ECO:0000313" key="3">
    <source>
        <dbReference type="Proteomes" id="UP000266313"/>
    </source>
</evidence>
<keyword evidence="3" id="KW-1185">Reference proteome</keyword>
<dbReference type="RefSeq" id="WP_119629114.1">
    <property type="nucleotide sequence ID" value="NZ_AP017928.1"/>
</dbReference>
<name>A0A250KUR5_9GAMM</name>
<evidence type="ECO:0000313" key="2">
    <source>
        <dbReference type="EMBL" id="BBA33519.1"/>
    </source>
</evidence>
<accession>A0A250KUR5</accession>
<dbReference type="OrthoDB" id="5782056at2"/>
<dbReference type="KEGG" id="mmai:sS8_1561"/>
<dbReference type="PIRSF" id="PIRSF028063">
    <property type="entry name" value="UCP028063"/>
    <property type="match status" value="1"/>
</dbReference>
<organism evidence="2 3">
    <name type="scientific">Methylocaldum marinum</name>
    <dbReference type="NCBI Taxonomy" id="1432792"/>
    <lineage>
        <taxon>Bacteria</taxon>
        <taxon>Pseudomonadati</taxon>
        <taxon>Pseudomonadota</taxon>
        <taxon>Gammaproteobacteria</taxon>
        <taxon>Methylococcales</taxon>
        <taxon>Methylococcaceae</taxon>
        <taxon>Methylocaldum</taxon>
    </lineage>
</organism>
<sequence length="191" mass="21039">MTWLILIGIAALASLLLIIRSAPKSSEKSRKSAYRSEDFLFSPEERVFFLALKQAVGEDYEIFGKIPVTELISARYEGAGSGARKTLERVANQCFDFLLCSKTDLSVACALELYEHPVSGKGPAPPADPLRAICDAAGLPLVRIEAGPFYDSEEIKQTIASVVRKDPLYLVESDGRREPRISSIEDIEFDP</sequence>
<feature type="domain" description="DUF2726" evidence="1">
    <location>
        <begin position="40"/>
        <end position="160"/>
    </location>
</feature>